<reference evidence="2" key="1">
    <citation type="submission" date="2023-06" db="EMBL/GenBank/DDBJ databases">
        <title>Genome-scale phylogeny and comparative genomics of the fungal order Sordariales.</title>
        <authorList>
            <consortium name="Lawrence Berkeley National Laboratory"/>
            <person name="Hensen N."/>
            <person name="Bonometti L."/>
            <person name="Westerberg I."/>
            <person name="Brannstrom I.O."/>
            <person name="Guillou S."/>
            <person name="Cros-Aarteil S."/>
            <person name="Calhoun S."/>
            <person name="Haridas S."/>
            <person name="Kuo A."/>
            <person name="Mondo S."/>
            <person name="Pangilinan J."/>
            <person name="Riley R."/>
            <person name="Labutti K."/>
            <person name="Andreopoulos B."/>
            <person name="Lipzen A."/>
            <person name="Chen C."/>
            <person name="Yanf M."/>
            <person name="Daum C."/>
            <person name="Ng V."/>
            <person name="Clum A."/>
            <person name="Steindorff A."/>
            <person name="Ohm R."/>
            <person name="Martin F."/>
            <person name="Silar P."/>
            <person name="Natvig D."/>
            <person name="Lalanne C."/>
            <person name="Gautier V."/>
            <person name="Ament-Velasquez S.L."/>
            <person name="Kruys A."/>
            <person name="Hutchinson M.I."/>
            <person name="Powell A.J."/>
            <person name="Barry K."/>
            <person name="Miller A.N."/>
            <person name="Grigoriev I.V."/>
            <person name="Debuchy R."/>
            <person name="Gladieux P."/>
            <person name="Thoren M.H."/>
            <person name="Johannesson H."/>
        </authorList>
    </citation>
    <scope>NUCLEOTIDE SEQUENCE</scope>
    <source>
        <strain evidence="2">SMH4607-1</strain>
    </source>
</reference>
<proteinExistence type="predicted"/>
<organism evidence="2 3">
    <name type="scientific">Lasiosphaeris hirsuta</name>
    <dbReference type="NCBI Taxonomy" id="260670"/>
    <lineage>
        <taxon>Eukaryota</taxon>
        <taxon>Fungi</taxon>
        <taxon>Dikarya</taxon>
        <taxon>Ascomycota</taxon>
        <taxon>Pezizomycotina</taxon>
        <taxon>Sordariomycetes</taxon>
        <taxon>Sordariomycetidae</taxon>
        <taxon>Sordariales</taxon>
        <taxon>Lasiosphaeriaceae</taxon>
        <taxon>Lasiosphaeris</taxon>
    </lineage>
</organism>
<evidence type="ECO:0000256" key="1">
    <source>
        <dbReference type="SAM" id="MobiDB-lite"/>
    </source>
</evidence>
<keyword evidence="3" id="KW-1185">Reference proteome</keyword>
<dbReference type="Proteomes" id="UP001172102">
    <property type="component" value="Unassembled WGS sequence"/>
</dbReference>
<accession>A0AA40B1H6</accession>
<dbReference type="AlphaFoldDB" id="A0AA40B1H6"/>
<evidence type="ECO:0000313" key="3">
    <source>
        <dbReference type="Proteomes" id="UP001172102"/>
    </source>
</evidence>
<sequence length="375" mass="42095">MGSGRLAPLSSPNPSQSHGDHRPPLASPVIPNSSAGLSRLHPSRNNLRTLPSPTRMFPSPPSSAASSSDERYQPPKIPGVPFSWSIIEQLQPNVADLSVREFSVRACAGHYVGNLVAYAEGIEFPDPNTTPKKVRKWIINILRMYGTAWFDLSYENIPQRPVMAFTGENGMKELIETVEMGSRDQTPERVYAIASTIRSCIFIQAYKMMGAEWGTRTRVSETETKLVLHLPEAMTPDFASEDPSSQLQYDDVSTEDSSTVKLYVGFWRLLNLRRARHRFRHTSGLRGPGKGGDMWKGVKKALKLQKPPRGVYVDRTGHFMLFKEGKAEDFDIAAAKKEGEKNAPHSIDTFLLRKRAMTRELPEDRNIVVWLPTLY</sequence>
<evidence type="ECO:0000313" key="2">
    <source>
        <dbReference type="EMBL" id="KAK0725858.1"/>
    </source>
</evidence>
<comment type="caution">
    <text evidence="2">The sequence shown here is derived from an EMBL/GenBank/DDBJ whole genome shotgun (WGS) entry which is preliminary data.</text>
</comment>
<name>A0AA40B1H6_9PEZI</name>
<protein>
    <submittedName>
        <fullName evidence="2">Uncharacterized protein</fullName>
    </submittedName>
</protein>
<feature type="region of interest" description="Disordered" evidence="1">
    <location>
        <begin position="1"/>
        <end position="73"/>
    </location>
</feature>
<gene>
    <name evidence="2" type="ORF">B0H67DRAFT_571735</name>
</gene>
<feature type="compositionally biased region" description="Polar residues" evidence="1">
    <location>
        <begin position="43"/>
        <end position="52"/>
    </location>
</feature>
<dbReference type="EMBL" id="JAUKUA010000002">
    <property type="protein sequence ID" value="KAK0725858.1"/>
    <property type="molecule type" value="Genomic_DNA"/>
</dbReference>